<evidence type="ECO:0000256" key="7">
    <source>
        <dbReference type="ARBA" id="ARBA00037968"/>
    </source>
</evidence>
<dbReference type="InterPro" id="IPR036259">
    <property type="entry name" value="MFS_trans_sf"/>
</dbReference>
<feature type="transmembrane region" description="Helical" evidence="9">
    <location>
        <begin position="176"/>
        <end position="196"/>
    </location>
</feature>
<sequence length="546" mass="61445">MSNVPETEGAPKAASTHKEDIERKASIAEDVSKGDQTQYHKIDKELAKYAGGEAIHISPEESTRLRRMIDKRVLLVMITTYFLQAIDKGTLSFASIMNMPADVGMALPDGKPGPNWPWLTTCVYIGILFVEYPQNYIIARVPVAKYLSFSIIAWSIVLGCHAATSSMAGLITVRTLLGIFESACQPAFVVLSGMWYRREEQASRVTYWYMMNGAQQIVGGLLAYCFTLIDSGPLKNWQWLFLSYAIISLIFGIFVGWWMPDSPMRAKCFSEEDKRLMIERVRDNQTGIQNKTFKKEQAIEALKDPQTWCYAGIQFCTTFPTSGLGAFANVIIKGAFNFSTLETQLLAMVLGFYIIIVLLGSVWLVKKFNQNIYIMLGFVVPSFIGTILIMTIKNTNFSTSVGLLICYYITLSFWSAQTLGLSMMSRNVAGQTKKTFVIANNFIWWSAGNAAGSQVFLAREAPTYHTAFATHLGCYSALVLILIYFRWHLSRENKRRDEMAAAGVREAADDRMVHAFEDLTDKENPNFRYVLLLDMSPAVEELREIP</sequence>
<dbReference type="InterPro" id="IPR020846">
    <property type="entry name" value="MFS_dom"/>
</dbReference>
<feature type="compositionally biased region" description="Basic and acidic residues" evidence="8">
    <location>
        <begin position="16"/>
        <end position="35"/>
    </location>
</feature>
<protein>
    <recommendedName>
        <fullName evidence="10">Major facilitator superfamily (MFS) profile domain-containing protein</fullName>
    </recommendedName>
</protein>
<evidence type="ECO:0000256" key="4">
    <source>
        <dbReference type="ARBA" id="ARBA00022989"/>
    </source>
</evidence>
<dbReference type="eggNOG" id="KOG2533">
    <property type="taxonomic scope" value="Eukaryota"/>
</dbReference>
<dbReference type="PANTHER" id="PTHR43791:SF63">
    <property type="entry name" value="HIGH AFFINITY CYSTEINE TRANSPORTER"/>
    <property type="match status" value="1"/>
</dbReference>
<evidence type="ECO:0000256" key="8">
    <source>
        <dbReference type="SAM" id="MobiDB-lite"/>
    </source>
</evidence>
<dbReference type="InterPro" id="IPR011701">
    <property type="entry name" value="MFS"/>
</dbReference>
<feature type="transmembrane region" description="Helical" evidence="9">
    <location>
        <begin position="344"/>
        <end position="365"/>
    </location>
</feature>
<feature type="transmembrane region" description="Helical" evidence="9">
    <location>
        <begin position="437"/>
        <end position="458"/>
    </location>
</feature>
<evidence type="ECO:0000256" key="5">
    <source>
        <dbReference type="ARBA" id="ARBA00023136"/>
    </source>
</evidence>
<feature type="transmembrane region" description="Helical" evidence="9">
    <location>
        <begin position="146"/>
        <end position="164"/>
    </location>
</feature>
<feature type="transmembrane region" description="Helical" evidence="9">
    <location>
        <begin position="73"/>
        <end position="96"/>
    </location>
</feature>
<feature type="transmembrane region" description="Helical" evidence="9">
    <location>
        <begin position="116"/>
        <end position="134"/>
    </location>
</feature>
<reference evidence="11 12" key="1">
    <citation type="journal article" date="2009" name="PLoS Genet.">
        <title>The genome of Nectria haematococca: contribution of supernumerary chromosomes to gene expansion.</title>
        <authorList>
            <person name="Coleman J.J."/>
            <person name="Rounsley S.D."/>
            <person name="Rodriguez-Carres M."/>
            <person name="Kuo A."/>
            <person name="Wasmann C.C."/>
            <person name="Grimwood J."/>
            <person name="Schmutz J."/>
            <person name="Taga M."/>
            <person name="White G.J."/>
            <person name="Zhou S."/>
            <person name="Schwartz D.C."/>
            <person name="Freitag M."/>
            <person name="Ma L.J."/>
            <person name="Danchin E.G."/>
            <person name="Henrissat B."/>
            <person name="Coutinho P.M."/>
            <person name="Nelson D.R."/>
            <person name="Straney D."/>
            <person name="Napoli C.A."/>
            <person name="Barker B.M."/>
            <person name="Gribskov M."/>
            <person name="Rep M."/>
            <person name="Kroken S."/>
            <person name="Molnar I."/>
            <person name="Rensing C."/>
            <person name="Kennell J.C."/>
            <person name="Zamora J."/>
            <person name="Farman M.L."/>
            <person name="Selker E.U."/>
            <person name="Salamov A."/>
            <person name="Shapiro H."/>
            <person name="Pangilinan J."/>
            <person name="Lindquist E."/>
            <person name="Lamers C."/>
            <person name="Grigoriev I.V."/>
            <person name="Geiser D.M."/>
            <person name="Covert S.F."/>
            <person name="Temporini E."/>
            <person name="Vanetten H.D."/>
        </authorList>
    </citation>
    <scope>NUCLEOTIDE SEQUENCE [LARGE SCALE GENOMIC DNA]</scope>
    <source>
        <strain evidence="12">ATCC MYA-4622 / CBS 123669 / FGSC 9596 / NRRL 45880 / 77-13-4</strain>
    </source>
</reference>
<dbReference type="FunFam" id="1.20.1250.20:FF:000064">
    <property type="entry name" value="MFS allantoate transporter"/>
    <property type="match status" value="1"/>
</dbReference>
<dbReference type="OrthoDB" id="6730379at2759"/>
<dbReference type="RefSeq" id="XP_003047205.1">
    <property type="nucleotide sequence ID" value="XM_003047159.1"/>
</dbReference>
<keyword evidence="2" id="KW-0813">Transport</keyword>
<comment type="similarity">
    <text evidence="7">Belongs to the major facilitator superfamily. Allantoate permease family.</text>
</comment>
<feature type="transmembrane region" description="Helical" evidence="9">
    <location>
        <begin position="308"/>
        <end position="332"/>
    </location>
</feature>
<name>C7Z2K5_FUSV7</name>
<proteinExistence type="inferred from homology"/>
<feature type="transmembrane region" description="Helical" evidence="9">
    <location>
        <begin position="464"/>
        <end position="485"/>
    </location>
</feature>
<feature type="region of interest" description="Disordered" evidence="8">
    <location>
        <begin position="1"/>
        <end position="35"/>
    </location>
</feature>
<dbReference type="Proteomes" id="UP000005206">
    <property type="component" value="Chromosome 12"/>
</dbReference>
<evidence type="ECO:0000256" key="3">
    <source>
        <dbReference type="ARBA" id="ARBA00022692"/>
    </source>
</evidence>
<feature type="transmembrane region" description="Helical" evidence="9">
    <location>
        <begin position="208"/>
        <end position="229"/>
    </location>
</feature>
<feature type="transmembrane region" description="Helical" evidence="9">
    <location>
        <begin position="397"/>
        <end position="416"/>
    </location>
</feature>
<keyword evidence="3 9" id="KW-0812">Transmembrane</keyword>
<organism evidence="11 12">
    <name type="scientific">Fusarium vanettenii (strain ATCC MYA-4622 / CBS 123669 / FGSC 9596 / NRRL 45880 / 77-13-4)</name>
    <name type="common">Fusarium solani subsp. pisi</name>
    <dbReference type="NCBI Taxonomy" id="660122"/>
    <lineage>
        <taxon>Eukaryota</taxon>
        <taxon>Fungi</taxon>
        <taxon>Dikarya</taxon>
        <taxon>Ascomycota</taxon>
        <taxon>Pezizomycotina</taxon>
        <taxon>Sordariomycetes</taxon>
        <taxon>Hypocreomycetidae</taxon>
        <taxon>Hypocreales</taxon>
        <taxon>Nectriaceae</taxon>
        <taxon>Fusarium</taxon>
        <taxon>Fusarium solani species complex</taxon>
        <taxon>Fusarium vanettenii</taxon>
    </lineage>
</organism>
<dbReference type="GO" id="GO:0033229">
    <property type="term" value="F:cysteine transmembrane transporter activity"/>
    <property type="evidence" value="ECO:0007669"/>
    <property type="project" value="TreeGrafter"/>
</dbReference>
<keyword evidence="5 9" id="KW-0472">Membrane</keyword>
<feature type="domain" description="Major facilitator superfamily (MFS) profile" evidence="10">
    <location>
        <begin position="73"/>
        <end position="494"/>
    </location>
</feature>
<dbReference type="PROSITE" id="PS50850">
    <property type="entry name" value="MFS"/>
    <property type="match status" value="1"/>
</dbReference>
<evidence type="ECO:0000256" key="1">
    <source>
        <dbReference type="ARBA" id="ARBA00004141"/>
    </source>
</evidence>
<dbReference type="EMBL" id="GG698907">
    <property type="protein sequence ID" value="EEU41492.1"/>
    <property type="molecule type" value="Genomic_DNA"/>
</dbReference>
<dbReference type="Pfam" id="PF07690">
    <property type="entry name" value="MFS_1"/>
    <property type="match status" value="1"/>
</dbReference>
<feature type="transmembrane region" description="Helical" evidence="9">
    <location>
        <begin position="372"/>
        <end position="391"/>
    </location>
</feature>
<keyword evidence="12" id="KW-1185">Reference proteome</keyword>
<dbReference type="VEuPathDB" id="FungiDB:NECHADRAFT_87632"/>
<dbReference type="SUPFAM" id="SSF103473">
    <property type="entry name" value="MFS general substrate transporter"/>
    <property type="match status" value="1"/>
</dbReference>
<evidence type="ECO:0000259" key="10">
    <source>
        <dbReference type="PROSITE" id="PS50850"/>
    </source>
</evidence>
<comment type="subcellular location">
    <subcellularLocation>
        <location evidence="1">Membrane</location>
        <topology evidence="1">Multi-pass membrane protein</topology>
    </subcellularLocation>
</comment>
<evidence type="ECO:0000313" key="11">
    <source>
        <dbReference type="EMBL" id="EEU41492.1"/>
    </source>
</evidence>
<dbReference type="OMA" id="YCYMGIQ"/>
<gene>
    <name evidence="11" type="ORF">NECHADRAFT_87632</name>
</gene>
<dbReference type="AlphaFoldDB" id="C7Z2K5"/>
<evidence type="ECO:0000313" key="12">
    <source>
        <dbReference type="Proteomes" id="UP000005206"/>
    </source>
</evidence>
<keyword evidence="4 9" id="KW-1133">Transmembrane helix</keyword>
<dbReference type="Gene3D" id="1.20.1250.20">
    <property type="entry name" value="MFS general substrate transporter like domains"/>
    <property type="match status" value="2"/>
</dbReference>
<evidence type="ECO:0000256" key="2">
    <source>
        <dbReference type="ARBA" id="ARBA00022448"/>
    </source>
</evidence>
<dbReference type="InParanoid" id="C7Z2K5"/>
<evidence type="ECO:0000256" key="6">
    <source>
        <dbReference type="ARBA" id="ARBA00023180"/>
    </source>
</evidence>
<accession>C7Z2K5</accession>
<dbReference type="GeneID" id="9676385"/>
<feature type="transmembrane region" description="Helical" evidence="9">
    <location>
        <begin position="241"/>
        <end position="259"/>
    </location>
</feature>
<dbReference type="HOGENOM" id="CLU_001265_0_5_1"/>
<evidence type="ECO:0000256" key="9">
    <source>
        <dbReference type="SAM" id="Phobius"/>
    </source>
</evidence>
<dbReference type="PANTHER" id="PTHR43791">
    <property type="entry name" value="PERMEASE-RELATED"/>
    <property type="match status" value="1"/>
</dbReference>
<dbReference type="GO" id="GO:0016020">
    <property type="term" value="C:membrane"/>
    <property type="evidence" value="ECO:0007669"/>
    <property type="project" value="UniProtKB-SubCell"/>
</dbReference>
<dbReference type="KEGG" id="nhe:NECHADRAFT_87632"/>
<keyword evidence="6" id="KW-0325">Glycoprotein</keyword>